<gene>
    <name evidence="2" type="ORF">SDC9_30629</name>
</gene>
<evidence type="ECO:0000313" key="2">
    <source>
        <dbReference type="EMBL" id="MPL84664.1"/>
    </source>
</evidence>
<organism evidence="2">
    <name type="scientific">bioreactor metagenome</name>
    <dbReference type="NCBI Taxonomy" id="1076179"/>
    <lineage>
        <taxon>unclassified sequences</taxon>
        <taxon>metagenomes</taxon>
        <taxon>ecological metagenomes</taxon>
    </lineage>
</organism>
<sequence length="141" mass="15138">MASMPPAPPLPGAPRSPPASPSSPAGRSGSSIRNGRRWRSGPPRSRPAGNCWRRASSASPARSAARSPASRWCWRCRSTRRFWFSALHSGSGCAPRSATCSAVSSPMAPCSRAIPRRWCRCSMPRTPIRCCTSAPTASRRC</sequence>
<feature type="compositionally biased region" description="Low complexity" evidence="1">
    <location>
        <begin position="40"/>
        <end position="70"/>
    </location>
</feature>
<accession>A0A644V0F8</accession>
<name>A0A644V0F8_9ZZZZ</name>
<comment type="caution">
    <text evidence="2">The sequence shown here is derived from an EMBL/GenBank/DDBJ whole genome shotgun (WGS) entry which is preliminary data.</text>
</comment>
<dbReference type="EMBL" id="VSSQ01000192">
    <property type="protein sequence ID" value="MPL84664.1"/>
    <property type="molecule type" value="Genomic_DNA"/>
</dbReference>
<evidence type="ECO:0000256" key="1">
    <source>
        <dbReference type="SAM" id="MobiDB-lite"/>
    </source>
</evidence>
<proteinExistence type="predicted"/>
<dbReference type="AlphaFoldDB" id="A0A644V0F8"/>
<protein>
    <submittedName>
        <fullName evidence="2">Uncharacterized protein</fullName>
    </submittedName>
</protein>
<reference evidence="2" key="1">
    <citation type="submission" date="2019-08" db="EMBL/GenBank/DDBJ databases">
        <authorList>
            <person name="Kucharzyk K."/>
            <person name="Murdoch R.W."/>
            <person name="Higgins S."/>
            <person name="Loffler F."/>
        </authorList>
    </citation>
    <scope>NUCLEOTIDE SEQUENCE</scope>
</reference>
<feature type="compositionally biased region" description="Low complexity" evidence="1">
    <location>
        <begin position="22"/>
        <end position="33"/>
    </location>
</feature>
<feature type="compositionally biased region" description="Pro residues" evidence="1">
    <location>
        <begin position="1"/>
        <end position="21"/>
    </location>
</feature>
<feature type="region of interest" description="Disordered" evidence="1">
    <location>
        <begin position="1"/>
        <end position="70"/>
    </location>
</feature>